<accession>A0ABY4A7G2</accession>
<organism evidence="1 2">
    <name type="scientific">Massilia violaceinigra</name>
    <dbReference type="NCBI Taxonomy" id="2045208"/>
    <lineage>
        <taxon>Bacteria</taxon>
        <taxon>Pseudomonadati</taxon>
        <taxon>Pseudomonadota</taxon>
        <taxon>Betaproteobacteria</taxon>
        <taxon>Burkholderiales</taxon>
        <taxon>Oxalobacteraceae</taxon>
        <taxon>Telluria group</taxon>
        <taxon>Massilia</taxon>
    </lineage>
</organism>
<dbReference type="EMBL" id="CP063361">
    <property type="protein sequence ID" value="UOD30723.1"/>
    <property type="molecule type" value="Genomic_DNA"/>
</dbReference>
<evidence type="ECO:0000313" key="1">
    <source>
        <dbReference type="EMBL" id="UOD30723.1"/>
    </source>
</evidence>
<reference evidence="1 2" key="1">
    <citation type="submission" date="2020-10" db="EMBL/GenBank/DDBJ databases">
        <title>Genome analysis of Massilia species.</title>
        <authorList>
            <person name="Jung D.-H."/>
        </authorList>
    </citation>
    <scope>NUCLEOTIDE SEQUENCE [LARGE SCALE GENOMIC DNA]</scope>
    <source>
        <strain evidence="2">sipir</strain>
    </source>
</reference>
<protein>
    <recommendedName>
        <fullName evidence="3">Transposase</fullName>
    </recommendedName>
</protein>
<dbReference type="RefSeq" id="WP_243491955.1">
    <property type="nucleotide sequence ID" value="NZ_CP063361.1"/>
</dbReference>
<keyword evidence="2" id="KW-1185">Reference proteome</keyword>
<sequence>MSMQLSPCHNTESRTASAAVQNFCRAHVCTPDLVSVDGTQLDLPMIFALMRRRGYQVSEPRRPQRQLNKAATTWLVDVTLPAGTFAQLAYAIPNTF</sequence>
<evidence type="ECO:0008006" key="3">
    <source>
        <dbReference type="Google" id="ProtNLM"/>
    </source>
</evidence>
<gene>
    <name evidence="1" type="ORF">INH39_02970</name>
</gene>
<name>A0ABY4A7G2_9BURK</name>
<dbReference type="Proteomes" id="UP000831532">
    <property type="component" value="Chromosome"/>
</dbReference>
<evidence type="ECO:0000313" key="2">
    <source>
        <dbReference type="Proteomes" id="UP000831532"/>
    </source>
</evidence>
<proteinExistence type="predicted"/>